<evidence type="ECO:0000259" key="7">
    <source>
        <dbReference type="Pfam" id="PF08488"/>
    </source>
</evidence>
<dbReference type="Pfam" id="PF08488">
    <property type="entry name" value="WAK"/>
    <property type="match status" value="1"/>
</dbReference>
<keyword evidence="10" id="KW-1185">Reference proteome</keyword>
<dbReference type="AlphaFoldDB" id="A0ABC8U5W6"/>
<evidence type="ECO:0000259" key="8">
    <source>
        <dbReference type="Pfam" id="PF13947"/>
    </source>
</evidence>
<feature type="domain" description="Wall-associated receptor kinase" evidence="7">
    <location>
        <begin position="182"/>
        <end position="231"/>
    </location>
</feature>
<protein>
    <recommendedName>
        <fullName evidence="11">Wall-associated receptor kinase galacturonan-binding domain-containing protein</fullName>
    </recommendedName>
</protein>
<evidence type="ECO:0008006" key="11">
    <source>
        <dbReference type="Google" id="ProtNLM"/>
    </source>
</evidence>
<keyword evidence="2" id="KW-0418">Kinase</keyword>
<evidence type="ECO:0000256" key="2">
    <source>
        <dbReference type="ARBA" id="ARBA00022527"/>
    </source>
</evidence>
<sequence>MGVICQVTSTVNRVAYYYLLAKMAPELLLVLQILSIALLFQPQGTASMAKLGCQQKCGHMTISYPFGIGQGCCMEKEFEVTCTNGSWAWLVGELFVLDLSLDYIRVGGGSMAIGCFNDSGTNSIGLNYKLNLRFSFSHTQNKFVAVGCDIFAYIIDPKSANYTSGCVSLCHNDTARPILGLSCSGVGCCQTTIPNDISSFDLQIISMNTFNHSWSSHPCTAAFVAQKDFSSYRRGIEMYPFIPTVLSWSIGNVSCDEA</sequence>
<name>A0ABC8U5W6_9AQUA</name>
<evidence type="ECO:0000313" key="9">
    <source>
        <dbReference type="EMBL" id="CAK9175664.1"/>
    </source>
</evidence>
<evidence type="ECO:0000256" key="5">
    <source>
        <dbReference type="ARBA" id="ARBA00023157"/>
    </source>
</evidence>
<evidence type="ECO:0000313" key="10">
    <source>
        <dbReference type="Proteomes" id="UP001642360"/>
    </source>
</evidence>
<dbReference type="GO" id="GO:0004674">
    <property type="term" value="F:protein serine/threonine kinase activity"/>
    <property type="evidence" value="ECO:0007669"/>
    <property type="project" value="UniProtKB-KW"/>
</dbReference>
<comment type="subcellular location">
    <subcellularLocation>
        <location evidence="1">Membrane</location>
        <topology evidence="1">Single-pass type I membrane protein</topology>
    </subcellularLocation>
</comment>
<proteinExistence type="predicted"/>
<reference evidence="9 10" key="1">
    <citation type="submission" date="2024-02" db="EMBL/GenBank/DDBJ databases">
        <authorList>
            <person name="Vignale AGUSTIN F."/>
            <person name="Sosa J E."/>
            <person name="Modenutti C."/>
        </authorList>
    </citation>
    <scope>NUCLEOTIDE SEQUENCE [LARGE SCALE GENOMIC DNA]</scope>
</reference>
<dbReference type="InterPro" id="IPR013695">
    <property type="entry name" value="WAK"/>
</dbReference>
<organism evidence="9 10">
    <name type="scientific">Ilex paraguariensis</name>
    <name type="common">yerba mate</name>
    <dbReference type="NCBI Taxonomy" id="185542"/>
    <lineage>
        <taxon>Eukaryota</taxon>
        <taxon>Viridiplantae</taxon>
        <taxon>Streptophyta</taxon>
        <taxon>Embryophyta</taxon>
        <taxon>Tracheophyta</taxon>
        <taxon>Spermatophyta</taxon>
        <taxon>Magnoliopsida</taxon>
        <taxon>eudicotyledons</taxon>
        <taxon>Gunneridae</taxon>
        <taxon>Pentapetalae</taxon>
        <taxon>asterids</taxon>
        <taxon>campanulids</taxon>
        <taxon>Aquifoliales</taxon>
        <taxon>Aquifoliaceae</taxon>
        <taxon>Ilex</taxon>
    </lineage>
</organism>
<evidence type="ECO:0000256" key="4">
    <source>
        <dbReference type="ARBA" id="ARBA00022729"/>
    </source>
</evidence>
<gene>
    <name evidence="9" type="ORF">ILEXP_LOCUS45474</name>
</gene>
<feature type="domain" description="Wall-associated receptor kinase galacturonan-binding" evidence="8">
    <location>
        <begin position="53"/>
        <end position="100"/>
    </location>
</feature>
<dbReference type="GO" id="GO:0016020">
    <property type="term" value="C:membrane"/>
    <property type="evidence" value="ECO:0007669"/>
    <property type="project" value="UniProtKB-SubCell"/>
</dbReference>
<dbReference type="PANTHER" id="PTHR33491">
    <property type="entry name" value="OSJNBA0016N04.9 PROTEIN"/>
    <property type="match status" value="1"/>
</dbReference>
<keyword evidence="3" id="KW-0808">Transferase</keyword>
<accession>A0ABC8U5W6</accession>
<evidence type="ECO:0000256" key="6">
    <source>
        <dbReference type="ARBA" id="ARBA00023180"/>
    </source>
</evidence>
<keyword evidence="4" id="KW-0732">Signal</keyword>
<evidence type="ECO:0000256" key="3">
    <source>
        <dbReference type="ARBA" id="ARBA00022679"/>
    </source>
</evidence>
<keyword evidence="2" id="KW-0723">Serine/threonine-protein kinase</keyword>
<dbReference type="InterPro" id="IPR025287">
    <property type="entry name" value="WAK_GUB"/>
</dbReference>
<keyword evidence="6" id="KW-0325">Glycoprotein</keyword>
<evidence type="ECO:0000256" key="1">
    <source>
        <dbReference type="ARBA" id="ARBA00004479"/>
    </source>
</evidence>
<dbReference type="Proteomes" id="UP001642360">
    <property type="component" value="Unassembled WGS sequence"/>
</dbReference>
<comment type="caution">
    <text evidence="9">The sequence shown here is derived from an EMBL/GenBank/DDBJ whole genome shotgun (WGS) entry which is preliminary data.</text>
</comment>
<dbReference type="Pfam" id="PF13947">
    <property type="entry name" value="GUB_WAK_bind"/>
    <property type="match status" value="1"/>
</dbReference>
<keyword evidence="5" id="KW-1015">Disulfide bond</keyword>
<dbReference type="EMBL" id="CAUOFW020006670">
    <property type="protein sequence ID" value="CAK9175664.1"/>
    <property type="molecule type" value="Genomic_DNA"/>
</dbReference>